<keyword evidence="3 10" id="KW-0554">One-carbon metabolism</keyword>
<comment type="subcellular location">
    <subcellularLocation>
        <location evidence="10 11">Cytoplasm</location>
    </subcellularLocation>
</comment>
<dbReference type="EC" id="2.5.1.6" evidence="10"/>
<evidence type="ECO:0000256" key="9">
    <source>
        <dbReference type="ARBA" id="ARBA00022958"/>
    </source>
</evidence>
<dbReference type="InterPro" id="IPR022629">
    <property type="entry name" value="S-AdoMet_synt_central"/>
</dbReference>
<dbReference type="InterPro" id="IPR002133">
    <property type="entry name" value="S-AdoMet_synthetase"/>
</dbReference>
<evidence type="ECO:0000256" key="2">
    <source>
        <dbReference type="ARBA" id="ARBA00009685"/>
    </source>
</evidence>
<accession>A0A917CHT0</accession>
<reference evidence="16" key="1">
    <citation type="journal article" date="2014" name="Int. J. Syst. Evol. Microbiol.">
        <title>Complete genome sequence of Corynebacterium casei LMG S-19264T (=DSM 44701T), isolated from a smear-ripened cheese.</title>
        <authorList>
            <consortium name="US DOE Joint Genome Institute (JGI-PGF)"/>
            <person name="Walter F."/>
            <person name="Albersmeier A."/>
            <person name="Kalinowski J."/>
            <person name="Ruckert C."/>
        </authorList>
    </citation>
    <scope>NUCLEOTIDE SEQUENCE</scope>
    <source>
        <strain evidence="16">CGMCC 1.12726</strain>
    </source>
</reference>
<dbReference type="RefSeq" id="WP_188447621.1">
    <property type="nucleotide sequence ID" value="NZ_BMFO01000001.1"/>
</dbReference>
<dbReference type="HAMAP" id="MF_00086">
    <property type="entry name" value="S_AdoMet_synth1"/>
    <property type="match status" value="1"/>
</dbReference>
<name>A0A917CHT0_9GAMM</name>
<dbReference type="GO" id="GO:0004478">
    <property type="term" value="F:methionine adenosyltransferase activity"/>
    <property type="evidence" value="ECO:0007669"/>
    <property type="project" value="UniProtKB-UniRule"/>
</dbReference>
<comment type="pathway">
    <text evidence="1 10">Amino-acid biosynthesis; S-adenosyl-L-methionine biosynthesis; S-adenosyl-L-methionine from L-methionine: step 1/1.</text>
</comment>
<feature type="binding site" evidence="10">
    <location>
        <position position="264"/>
    </location>
    <ligand>
        <name>ATP</name>
        <dbReference type="ChEBI" id="CHEBI:30616"/>
        <note>ligand shared between two neighboring subunits</note>
    </ligand>
</feature>
<proteinExistence type="inferred from homology"/>
<evidence type="ECO:0000256" key="11">
    <source>
        <dbReference type="RuleBase" id="RU000542"/>
    </source>
</evidence>
<feature type="binding site" description="in other chain" evidence="10">
    <location>
        <begin position="166"/>
        <end position="168"/>
    </location>
    <ligand>
        <name>ATP</name>
        <dbReference type="ChEBI" id="CHEBI:30616"/>
        <note>ligand shared between two neighboring subunits</note>
    </ligand>
</feature>
<dbReference type="PROSITE" id="PS00376">
    <property type="entry name" value="ADOMET_SYNTHASE_1"/>
    <property type="match status" value="1"/>
</dbReference>
<feature type="domain" description="S-adenosylmethionine synthetase central" evidence="14">
    <location>
        <begin position="114"/>
        <end position="233"/>
    </location>
</feature>
<evidence type="ECO:0000256" key="5">
    <source>
        <dbReference type="ARBA" id="ARBA00022723"/>
    </source>
</evidence>
<feature type="binding site" description="in other chain" evidence="10">
    <location>
        <position position="56"/>
    </location>
    <ligand>
        <name>L-methionine</name>
        <dbReference type="ChEBI" id="CHEBI:57844"/>
        <note>ligand shared between two neighboring subunits</note>
    </ligand>
</feature>
<keyword evidence="7 10" id="KW-0067">ATP-binding</keyword>
<keyword evidence="5 10" id="KW-0479">Metal-binding</keyword>
<dbReference type="EMBL" id="BMFO01000001">
    <property type="protein sequence ID" value="GGF86991.1"/>
    <property type="molecule type" value="Genomic_DNA"/>
</dbReference>
<dbReference type="GO" id="GO:0000287">
    <property type="term" value="F:magnesium ion binding"/>
    <property type="evidence" value="ECO:0007669"/>
    <property type="project" value="UniProtKB-UniRule"/>
</dbReference>
<feature type="binding site" evidence="10">
    <location>
        <position position="241"/>
    </location>
    <ligand>
        <name>L-methionine</name>
        <dbReference type="ChEBI" id="CHEBI:57844"/>
        <note>ligand shared between two neighboring subunits</note>
    </ligand>
</feature>
<evidence type="ECO:0000256" key="4">
    <source>
        <dbReference type="ARBA" id="ARBA00022679"/>
    </source>
</evidence>
<dbReference type="GO" id="GO:0005737">
    <property type="term" value="C:cytoplasm"/>
    <property type="evidence" value="ECO:0007669"/>
    <property type="project" value="UniProtKB-SubCell"/>
</dbReference>
<feature type="region of interest" description="Flexible loop" evidence="10">
    <location>
        <begin position="99"/>
        <end position="109"/>
    </location>
</feature>
<feature type="binding site" evidence="10">
    <location>
        <position position="43"/>
    </location>
    <ligand>
        <name>K(+)</name>
        <dbReference type="ChEBI" id="CHEBI:29103"/>
    </ligand>
</feature>
<evidence type="ECO:0000256" key="3">
    <source>
        <dbReference type="ARBA" id="ARBA00022563"/>
    </source>
</evidence>
<feature type="binding site" evidence="10">
    <location>
        <position position="241"/>
    </location>
    <ligand>
        <name>ATP</name>
        <dbReference type="ChEBI" id="CHEBI:30616"/>
        <note>ligand shared between two neighboring subunits</note>
    </ligand>
</feature>
<dbReference type="PIRSF" id="PIRSF000497">
    <property type="entry name" value="MAT"/>
    <property type="match status" value="1"/>
</dbReference>
<sequence>MSSYLFTSESVSEGHPDKIADQISDAVLDAILAQDKYARVACETLVKTGAAIVAGEITTTAWVDIEELTRKVINDIGYDNSNVGFDGHTCAIINMIGKQSPDINQGVDRKKPEEQGAGDQGLMFGYATNETDSFMPAAIHLSHRLVEQQAKVRKKKNSPLPWLRPDAKSQVTLRYEGDKAVAIDAVVLSTQHDPGIKQKDLIEAVREEILKPVLPAKLLHKGTKYHINPTGKFIIGGPVGDCGLTGRKIIVDTYGGWARHGGGAFSGKDPSKVDRSAAYAARYVAKNVVAAGLADRCEVQVSYAIGVAEPTSISVTTFGTGKIPDAQIEKLIRGHFDLRPYGITKMLDLLHPIYQRTASYGHFGRKPQDVSYVDGHGKSHTATAFSWEKTDVAEALRKAAKLK</sequence>
<dbReference type="GO" id="GO:0006556">
    <property type="term" value="P:S-adenosylmethionine biosynthetic process"/>
    <property type="evidence" value="ECO:0007669"/>
    <property type="project" value="UniProtKB-UniRule"/>
</dbReference>
<evidence type="ECO:0000256" key="8">
    <source>
        <dbReference type="ARBA" id="ARBA00022842"/>
    </source>
</evidence>
<evidence type="ECO:0000256" key="7">
    <source>
        <dbReference type="ARBA" id="ARBA00022840"/>
    </source>
</evidence>
<keyword evidence="8 10" id="KW-0460">Magnesium</keyword>
<feature type="domain" description="S-adenosylmethionine synthetase C-terminal" evidence="15">
    <location>
        <begin position="235"/>
        <end position="366"/>
    </location>
</feature>
<comment type="catalytic activity">
    <reaction evidence="10">
        <text>L-methionine + ATP + H2O = S-adenosyl-L-methionine + phosphate + diphosphate</text>
        <dbReference type="Rhea" id="RHEA:21080"/>
        <dbReference type="ChEBI" id="CHEBI:15377"/>
        <dbReference type="ChEBI" id="CHEBI:30616"/>
        <dbReference type="ChEBI" id="CHEBI:33019"/>
        <dbReference type="ChEBI" id="CHEBI:43474"/>
        <dbReference type="ChEBI" id="CHEBI:57844"/>
        <dbReference type="ChEBI" id="CHEBI:59789"/>
        <dbReference type="EC" id="2.5.1.6"/>
    </reaction>
</comment>
<evidence type="ECO:0000259" key="15">
    <source>
        <dbReference type="Pfam" id="PF02773"/>
    </source>
</evidence>
<feature type="binding site" evidence="10">
    <location>
        <position position="268"/>
    </location>
    <ligand>
        <name>ATP</name>
        <dbReference type="ChEBI" id="CHEBI:30616"/>
        <note>ligand shared between two neighboring subunits</note>
    </ligand>
</feature>
<evidence type="ECO:0000259" key="13">
    <source>
        <dbReference type="Pfam" id="PF00438"/>
    </source>
</evidence>
<evidence type="ECO:0000259" key="14">
    <source>
        <dbReference type="Pfam" id="PF02772"/>
    </source>
</evidence>
<feature type="binding site" evidence="10">
    <location>
        <position position="17"/>
    </location>
    <ligand>
        <name>Mg(2+)</name>
        <dbReference type="ChEBI" id="CHEBI:18420"/>
    </ligand>
</feature>
<dbReference type="GO" id="GO:0006730">
    <property type="term" value="P:one-carbon metabolic process"/>
    <property type="evidence" value="ECO:0007669"/>
    <property type="project" value="UniProtKB-KW"/>
</dbReference>
<comment type="caution">
    <text evidence="16">The sequence shown here is derived from an EMBL/GenBank/DDBJ whole genome shotgun (WGS) entry which is preliminary data.</text>
</comment>
<evidence type="ECO:0000313" key="17">
    <source>
        <dbReference type="Proteomes" id="UP000632858"/>
    </source>
</evidence>
<comment type="subunit">
    <text evidence="10">Homotetramer; dimer of dimers.</text>
</comment>
<feature type="binding site" description="in other chain" evidence="10">
    <location>
        <position position="99"/>
    </location>
    <ligand>
        <name>L-methionine</name>
        <dbReference type="ChEBI" id="CHEBI:57844"/>
        <note>ligand shared between two neighboring subunits</note>
    </ligand>
</feature>
<dbReference type="FunFam" id="3.30.300.10:FF:000003">
    <property type="entry name" value="S-adenosylmethionine synthase"/>
    <property type="match status" value="1"/>
</dbReference>
<reference evidence="16" key="2">
    <citation type="submission" date="2020-09" db="EMBL/GenBank/DDBJ databases">
        <authorList>
            <person name="Sun Q."/>
            <person name="Zhou Y."/>
        </authorList>
    </citation>
    <scope>NUCLEOTIDE SEQUENCE</scope>
    <source>
        <strain evidence="16">CGMCC 1.12726</strain>
    </source>
</reference>
<comment type="cofactor">
    <cofactor evidence="10">
        <name>Mg(2+)</name>
        <dbReference type="ChEBI" id="CHEBI:18420"/>
    </cofactor>
    <text evidence="10">Binds 2 divalent ions per subunit.</text>
</comment>
<dbReference type="CDD" id="cd18079">
    <property type="entry name" value="S-AdoMet_synt"/>
    <property type="match status" value="1"/>
</dbReference>
<keyword evidence="6 10" id="KW-0547">Nucleotide-binding</keyword>
<evidence type="ECO:0000256" key="10">
    <source>
        <dbReference type="HAMAP-Rule" id="MF_00086"/>
    </source>
</evidence>
<dbReference type="Gene3D" id="3.30.300.10">
    <property type="match status" value="3"/>
</dbReference>
<feature type="binding site" description="in other chain" evidence="10">
    <location>
        <position position="272"/>
    </location>
    <ligand>
        <name>L-methionine</name>
        <dbReference type="ChEBI" id="CHEBI:57844"/>
        <note>ligand shared between two neighboring subunits</note>
    </ligand>
</feature>
<organism evidence="16 17">
    <name type="scientific">Arenimonas maotaiensis</name>
    <dbReference type="NCBI Taxonomy" id="1446479"/>
    <lineage>
        <taxon>Bacteria</taxon>
        <taxon>Pseudomonadati</taxon>
        <taxon>Pseudomonadota</taxon>
        <taxon>Gammaproteobacteria</taxon>
        <taxon>Lysobacterales</taxon>
        <taxon>Lysobacteraceae</taxon>
        <taxon>Arenimonas</taxon>
    </lineage>
</organism>
<dbReference type="SUPFAM" id="SSF55973">
    <property type="entry name" value="S-adenosylmethionine synthetase"/>
    <property type="match status" value="3"/>
</dbReference>
<keyword evidence="17" id="KW-1185">Reference proteome</keyword>
<protein>
    <recommendedName>
        <fullName evidence="10">S-adenosylmethionine synthase</fullName>
        <shortName evidence="10">AdoMet synthase</shortName>
        <ecNumber evidence="10">2.5.1.6</ecNumber>
    </recommendedName>
    <alternativeName>
        <fullName evidence="10">MAT</fullName>
    </alternativeName>
    <alternativeName>
        <fullName evidence="10">Methionine adenosyltransferase</fullName>
    </alternativeName>
</protein>
<feature type="domain" description="S-adenosylmethionine synthetase N-terminal" evidence="13">
    <location>
        <begin position="4"/>
        <end position="101"/>
    </location>
</feature>
<evidence type="ECO:0000256" key="6">
    <source>
        <dbReference type="ARBA" id="ARBA00022741"/>
    </source>
</evidence>
<dbReference type="Pfam" id="PF00438">
    <property type="entry name" value="S-AdoMet_synt_N"/>
    <property type="match status" value="1"/>
</dbReference>
<dbReference type="InterPro" id="IPR022636">
    <property type="entry name" value="S-AdoMet_synthetase_sfam"/>
</dbReference>
<evidence type="ECO:0000256" key="12">
    <source>
        <dbReference type="RuleBase" id="RU004462"/>
    </source>
</evidence>
<dbReference type="PROSITE" id="PS00377">
    <property type="entry name" value="ADOMET_SYNTHASE_2"/>
    <property type="match status" value="1"/>
</dbReference>
<dbReference type="Pfam" id="PF02772">
    <property type="entry name" value="S-AdoMet_synt_M"/>
    <property type="match status" value="1"/>
</dbReference>
<dbReference type="Pfam" id="PF02773">
    <property type="entry name" value="S-AdoMet_synt_C"/>
    <property type="match status" value="1"/>
</dbReference>
<comment type="cofactor">
    <cofactor evidence="10">
        <name>K(+)</name>
        <dbReference type="ChEBI" id="CHEBI:29103"/>
    </cofactor>
    <text evidence="10">Binds 1 potassium ion per subunit.</text>
</comment>
<dbReference type="AlphaFoldDB" id="A0A917CHT0"/>
<feature type="binding site" description="in other chain" evidence="10">
    <location>
        <begin position="232"/>
        <end position="233"/>
    </location>
    <ligand>
        <name>ATP</name>
        <dbReference type="ChEBI" id="CHEBI:30616"/>
        <note>ligand shared between two neighboring subunits</note>
    </ligand>
</feature>
<comment type="function">
    <text evidence="10">Catalyzes the formation of S-adenosylmethionine (AdoMet) from methionine and ATP. The overall synthetic reaction is composed of two sequential steps, AdoMet formation and the subsequent tripolyphosphate hydrolysis which occurs prior to release of AdoMet from the enzyme.</text>
</comment>
<evidence type="ECO:0000313" key="16">
    <source>
        <dbReference type="EMBL" id="GGF86991.1"/>
    </source>
</evidence>
<feature type="binding site" description="in other chain" evidence="10">
    <location>
        <begin position="247"/>
        <end position="248"/>
    </location>
    <ligand>
        <name>ATP</name>
        <dbReference type="ChEBI" id="CHEBI:30616"/>
        <note>ligand shared between two neighboring subunits</note>
    </ligand>
</feature>
<dbReference type="NCBIfam" id="TIGR01034">
    <property type="entry name" value="metK"/>
    <property type="match status" value="1"/>
</dbReference>
<dbReference type="PANTHER" id="PTHR11964">
    <property type="entry name" value="S-ADENOSYLMETHIONINE SYNTHETASE"/>
    <property type="match status" value="1"/>
</dbReference>
<dbReference type="Proteomes" id="UP000632858">
    <property type="component" value="Unassembled WGS sequence"/>
</dbReference>
<gene>
    <name evidence="10 16" type="primary">metK</name>
    <name evidence="16" type="ORF">GCM10010960_06130</name>
</gene>
<dbReference type="InterPro" id="IPR022630">
    <property type="entry name" value="S-AdoMet_synt_C"/>
</dbReference>
<dbReference type="InterPro" id="IPR022628">
    <property type="entry name" value="S-AdoMet_synt_N"/>
</dbReference>
<feature type="binding site" description="in other chain" evidence="10">
    <location>
        <position position="15"/>
    </location>
    <ligand>
        <name>ATP</name>
        <dbReference type="ChEBI" id="CHEBI:30616"/>
        <note>ligand shared between two neighboring subunits</note>
    </ligand>
</feature>
<keyword evidence="10" id="KW-0963">Cytoplasm</keyword>
<dbReference type="InterPro" id="IPR022631">
    <property type="entry name" value="ADOMET_SYNTHASE_CS"/>
</dbReference>
<dbReference type="GO" id="GO:0005524">
    <property type="term" value="F:ATP binding"/>
    <property type="evidence" value="ECO:0007669"/>
    <property type="project" value="UniProtKB-UniRule"/>
</dbReference>
<keyword evidence="4 10" id="KW-0808">Transferase</keyword>
<keyword evidence="9 10" id="KW-0630">Potassium</keyword>
<evidence type="ECO:0000256" key="1">
    <source>
        <dbReference type="ARBA" id="ARBA00005224"/>
    </source>
</evidence>
<comment type="similarity">
    <text evidence="2 10 12">Belongs to the AdoMet synthase family.</text>
</comment>